<reference evidence="1" key="1">
    <citation type="submission" date="2020-07" db="EMBL/GenBank/DDBJ databases">
        <title>Genome sequence and genetic diversity analysis of an under-domesticated orphan crop, white fonio (Digitaria exilis).</title>
        <authorList>
            <person name="Bennetzen J.L."/>
            <person name="Chen S."/>
            <person name="Ma X."/>
            <person name="Wang X."/>
            <person name="Yssel A.E.J."/>
            <person name="Chaluvadi S.R."/>
            <person name="Johnson M."/>
            <person name="Gangashetty P."/>
            <person name="Hamidou F."/>
            <person name="Sanogo M.D."/>
            <person name="Zwaenepoel A."/>
            <person name="Wallace J."/>
            <person name="Van De Peer Y."/>
            <person name="Van Deynze A."/>
        </authorList>
    </citation>
    <scope>NUCLEOTIDE SEQUENCE</scope>
    <source>
        <tissue evidence="1">Leaves</tissue>
    </source>
</reference>
<protein>
    <submittedName>
        <fullName evidence="1">Uncharacterized protein</fullName>
    </submittedName>
</protein>
<evidence type="ECO:0000313" key="2">
    <source>
        <dbReference type="Proteomes" id="UP000636709"/>
    </source>
</evidence>
<comment type="caution">
    <text evidence="1">The sequence shown here is derived from an EMBL/GenBank/DDBJ whole genome shotgun (WGS) entry which is preliminary data.</text>
</comment>
<proteinExistence type="predicted"/>
<dbReference type="EMBL" id="JACEFO010000783">
    <property type="protein sequence ID" value="KAF8756799.1"/>
    <property type="molecule type" value="Genomic_DNA"/>
</dbReference>
<dbReference type="OrthoDB" id="721539at2759"/>
<organism evidence="1 2">
    <name type="scientific">Digitaria exilis</name>
    <dbReference type="NCBI Taxonomy" id="1010633"/>
    <lineage>
        <taxon>Eukaryota</taxon>
        <taxon>Viridiplantae</taxon>
        <taxon>Streptophyta</taxon>
        <taxon>Embryophyta</taxon>
        <taxon>Tracheophyta</taxon>
        <taxon>Spermatophyta</taxon>
        <taxon>Magnoliopsida</taxon>
        <taxon>Liliopsida</taxon>
        <taxon>Poales</taxon>
        <taxon>Poaceae</taxon>
        <taxon>PACMAD clade</taxon>
        <taxon>Panicoideae</taxon>
        <taxon>Panicodae</taxon>
        <taxon>Paniceae</taxon>
        <taxon>Anthephorinae</taxon>
        <taxon>Digitaria</taxon>
    </lineage>
</organism>
<name>A0A835KLQ6_9POAL</name>
<evidence type="ECO:0000313" key="1">
    <source>
        <dbReference type="EMBL" id="KAF8756799.1"/>
    </source>
</evidence>
<keyword evidence="2" id="KW-1185">Reference proteome</keyword>
<accession>A0A835KLQ6</accession>
<gene>
    <name evidence="1" type="ORF">HU200_011035</name>
</gene>
<sequence>MTSGRGQGANFAVAGGTALLTTENGKDADLARQPRCDRLYPVAGLAMGQANNPRFVASDGVPPEAMIVGFRGTSAYWRSDSLRLDSLYRRSNSLPRSSDEEIPATARSSAYLDLVFITVLLNPSRMGSKIDQDDIPANIEGLDEKGHQKYLMALAHLQSQFLKGFKNDQDTVTRVQEFVMPSFKMSDDKIEVIDTPVRSPHRLGLLYYRQSDRLQQAVRPARRSDQLQQAVRPANTMVVQRR</sequence>
<dbReference type="AlphaFoldDB" id="A0A835KLQ6"/>
<dbReference type="Proteomes" id="UP000636709">
    <property type="component" value="Unassembled WGS sequence"/>
</dbReference>